<dbReference type="InterPro" id="IPR012341">
    <property type="entry name" value="6hp_glycosidase-like_sf"/>
</dbReference>
<dbReference type="Pfam" id="PF07470">
    <property type="entry name" value="Glyco_hydro_88"/>
    <property type="match status" value="1"/>
</dbReference>
<gene>
    <name evidence="2" type="ORF">LEA_11514</name>
</gene>
<dbReference type="PANTHER" id="PTHR33886">
    <property type="entry name" value="UNSATURATED RHAMNOGALACTURONAN HYDROLASE (EUROFUNG)"/>
    <property type="match status" value="1"/>
</dbReference>
<dbReference type="InterPro" id="IPR008928">
    <property type="entry name" value="6-hairpin_glycosidase_sf"/>
</dbReference>
<protein>
    <submittedName>
        <fullName evidence="2">Glycosyl hydrolase family 88</fullName>
    </submittedName>
</protein>
<organism evidence="2">
    <name type="scientific">human gut metagenome</name>
    <dbReference type="NCBI Taxonomy" id="408170"/>
    <lineage>
        <taxon>unclassified sequences</taxon>
        <taxon>metagenomes</taxon>
        <taxon>organismal metagenomes</taxon>
    </lineage>
</organism>
<sequence length="179" mass="19484">QDPESGLYYHGYNNITGDHMSGIKWGRANAWAAYTMSQVGIRLPQCYLYPKFLDVVGSLNDQLAALKLYQTENGLWRTIVDDETSYEEVSASAGIAAAMIAKGNPLHIKYINKSIPGMLANVSPDGRVLNVSGGTAVMKDADGYRSISRDWIQGWGQGLALAFFAGVLNYDNVRSDGAL</sequence>
<accession>K1TUZ6</accession>
<evidence type="ECO:0000313" key="2">
    <source>
        <dbReference type="EMBL" id="EKC63086.1"/>
    </source>
</evidence>
<dbReference type="EMBL" id="AJWY01007762">
    <property type="protein sequence ID" value="EKC63086.1"/>
    <property type="molecule type" value="Genomic_DNA"/>
</dbReference>
<dbReference type="InterPro" id="IPR010905">
    <property type="entry name" value="Glyco_hydro_88"/>
</dbReference>
<dbReference type="GO" id="GO:0005975">
    <property type="term" value="P:carbohydrate metabolic process"/>
    <property type="evidence" value="ECO:0007669"/>
    <property type="project" value="InterPro"/>
</dbReference>
<dbReference type="InterPro" id="IPR052043">
    <property type="entry name" value="PolySaccharide_Degr_Enz"/>
</dbReference>
<evidence type="ECO:0000256" key="1">
    <source>
        <dbReference type="ARBA" id="ARBA00022801"/>
    </source>
</evidence>
<keyword evidence="1 2" id="KW-0378">Hydrolase</keyword>
<comment type="caution">
    <text evidence="2">The sequence shown here is derived from an EMBL/GenBank/DDBJ whole genome shotgun (WGS) entry which is preliminary data.</text>
</comment>
<feature type="non-terminal residue" evidence="2">
    <location>
        <position position="1"/>
    </location>
</feature>
<dbReference type="GO" id="GO:0016787">
    <property type="term" value="F:hydrolase activity"/>
    <property type="evidence" value="ECO:0007669"/>
    <property type="project" value="UniProtKB-KW"/>
</dbReference>
<dbReference type="PANTHER" id="PTHR33886:SF8">
    <property type="entry name" value="UNSATURATED RHAMNOGALACTURONAN HYDROLASE (EUROFUNG)"/>
    <property type="match status" value="1"/>
</dbReference>
<proteinExistence type="predicted"/>
<reference evidence="2" key="1">
    <citation type="journal article" date="2013" name="Environ. Microbiol.">
        <title>Microbiota from the distal guts of lean and obese adolescents exhibit partial functional redundancy besides clear differences in community structure.</title>
        <authorList>
            <person name="Ferrer M."/>
            <person name="Ruiz A."/>
            <person name="Lanza F."/>
            <person name="Haange S.B."/>
            <person name="Oberbach A."/>
            <person name="Till H."/>
            <person name="Bargiela R."/>
            <person name="Campoy C."/>
            <person name="Segura M.T."/>
            <person name="Richter M."/>
            <person name="von Bergen M."/>
            <person name="Seifert J."/>
            <person name="Suarez A."/>
        </authorList>
    </citation>
    <scope>NUCLEOTIDE SEQUENCE</scope>
</reference>
<name>K1TUZ6_9ZZZZ</name>
<dbReference type="AlphaFoldDB" id="K1TUZ6"/>
<dbReference type="SUPFAM" id="SSF48208">
    <property type="entry name" value="Six-hairpin glycosidases"/>
    <property type="match status" value="1"/>
</dbReference>
<dbReference type="Gene3D" id="1.50.10.10">
    <property type="match status" value="1"/>
</dbReference>